<evidence type="ECO:0000313" key="2">
    <source>
        <dbReference type="EMBL" id="SDH84925.1"/>
    </source>
</evidence>
<keyword evidence="3" id="KW-1185">Reference proteome</keyword>
<dbReference type="Gene3D" id="2.40.30.10">
    <property type="entry name" value="Translation factors"/>
    <property type="match status" value="1"/>
</dbReference>
<evidence type="ECO:0000313" key="3">
    <source>
        <dbReference type="Proteomes" id="UP000199636"/>
    </source>
</evidence>
<name>A0A1G8FS23_9PSED</name>
<dbReference type="InterPro" id="IPR017938">
    <property type="entry name" value="Riboflavin_synthase-like_b-brl"/>
</dbReference>
<accession>A0A1G8FS23</accession>
<gene>
    <name evidence="2" type="ORF">SAMN05216272_103420</name>
</gene>
<dbReference type="PROSITE" id="PS51384">
    <property type="entry name" value="FAD_FR"/>
    <property type="match status" value="1"/>
</dbReference>
<dbReference type="PANTHER" id="PTHR47354">
    <property type="entry name" value="NADH OXIDOREDUCTASE HCR"/>
    <property type="match status" value="1"/>
</dbReference>
<sequence length="261" mass="27614">MGQAIRAQARLLQGYDDGRDVRHLSLRIEGGDGQAAGAIPGQFCLLGLPGRGTAPFSFVSLPDGDGRFVVAIHRCGGLSDALFAQAPGALLDYHGPLGDGWPLPLRAVSLLMLAEERGLLALAAAIDEAADWAPPLRLRVLYGAAQPAARVLAEERRRWGRALNYIEAQGHAESGQAGASPLQLLPALLAAGLPDEVFCAGPEAFTLSAARACQDSGVAASRIWLHSDYRLRLACAGGRGEQARGPVCRYDLYLQTRCEPV</sequence>
<dbReference type="InterPro" id="IPR039261">
    <property type="entry name" value="FNR_nucleotide-bd"/>
</dbReference>
<protein>
    <submittedName>
        <fullName evidence="2">NAD(P)H-flavin reductase</fullName>
    </submittedName>
</protein>
<dbReference type="InterPro" id="IPR050415">
    <property type="entry name" value="MRET"/>
</dbReference>
<dbReference type="EMBL" id="FNDS01000003">
    <property type="protein sequence ID" value="SDH84925.1"/>
    <property type="molecule type" value="Genomic_DNA"/>
</dbReference>
<reference evidence="3" key="1">
    <citation type="submission" date="2016-10" db="EMBL/GenBank/DDBJ databases">
        <authorList>
            <person name="Varghese N."/>
            <person name="Submissions S."/>
        </authorList>
    </citation>
    <scope>NUCLEOTIDE SEQUENCE [LARGE SCALE GENOMIC DNA]</scope>
    <source>
        <strain evidence="3">CCM 7469</strain>
    </source>
</reference>
<dbReference type="SUPFAM" id="SSF52343">
    <property type="entry name" value="Ferredoxin reductase-like, C-terminal NADP-linked domain"/>
    <property type="match status" value="1"/>
</dbReference>
<dbReference type="RefSeq" id="WP_090262389.1">
    <property type="nucleotide sequence ID" value="NZ_FNDS01000003.1"/>
</dbReference>
<feature type="domain" description="FAD-binding FR-type" evidence="1">
    <location>
        <begin position="4"/>
        <end position="103"/>
    </location>
</feature>
<dbReference type="PANTHER" id="PTHR47354:SF3">
    <property type="entry name" value="OXIDOREDUCTASE-RELATED"/>
    <property type="match status" value="1"/>
</dbReference>
<dbReference type="OrthoDB" id="9796486at2"/>
<dbReference type="GO" id="GO:0016491">
    <property type="term" value="F:oxidoreductase activity"/>
    <property type="evidence" value="ECO:0007669"/>
    <property type="project" value="InterPro"/>
</dbReference>
<organism evidence="2 3">
    <name type="scientific">Pseudomonas panipatensis</name>
    <dbReference type="NCBI Taxonomy" id="428992"/>
    <lineage>
        <taxon>Bacteria</taxon>
        <taxon>Pseudomonadati</taxon>
        <taxon>Pseudomonadota</taxon>
        <taxon>Gammaproteobacteria</taxon>
        <taxon>Pseudomonadales</taxon>
        <taxon>Pseudomonadaceae</taxon>
        <taxon>Pseudomonas</taxon>
    </lineage>
</organism>
<dbReference type="SUPFAM" id="SSF63380">
    <property type="entry name" value="Riboflavin synthase domain-like"/>
    <property type="match status" value="1"/>
</dbReference>
<evidence type="ECO:0000259" key="1">
    <source>
        <dbReference type="PROSITE" id="PS51384"/>
    </source>
</evidence>
<dbReference type="AlphaFoldDB" id="A0A1G8FS23"/>
<dbReference type="STRING" id="428992.SAMN05216272_103420"/>
<dbReference type="InterPro" id="IPR017927">
    <property type="entry name" value="FAD-bd_FR_type"/>
</dbReference>
<dbReference type="Proteomes" id="UP000199636">
    <property type="component" value="Unassembled WGS sequence"/>
</dbReference>
<proteinExistence type="predicted"/>